<comment type="catalytic activity">
    <reaction evidence="7">
        <text>DNA(n) + a 2'-deoxyribonucleoside 5'-triphosphate = DNA(n+1) + diphosphate</text>
        <dbReference type="Rhea" id="RHEA:22508"/>
        <dbReference type="Rhea" id="RHEA-COMP:17339"/>
        <dbReference type="Rhea" id="RHEA-COMP:17340"/>
        <dbReference type="ChEBI" id="CHEBI:33019"/>
        <dbReference type="ChEBI" id="CHEBI:61560"/>
        <dbReference type="ChEBI" id="CHEBI:173112"/>
        <dbReference type="EC" id="2.7.7.7"/>
    </reaction>
</comment>
<dbReference type="InterPro" id="IPR005790">
    <property type="entry name" value="DNA_polIII_delta"/>
</dbReference>
<evidence type="ECO:0000256" key="1">
    <source>
        <dbReference type="ARBA" id="ARBA00012417"/>
    </source>
</evidence>
<evidence type="ECO:0000259" key="8">
    <source>
        <dbReference type="Pfam" id="PF21694"/>
    </source>
</evidence>
<name>A0ABY0FHX2_9BACT</name>
<dbReference type="PANTHER" id="PTHR34388:SF1">
    <property type="entry name" value="DNA POLYMERASE III SUBUNIT DELTA"/>
    <property type="match status" value="1"/>
</dbReference>
<dbReference type="NCBIfam" id="TIGR01128">
    <property type="entry name" value="holA"/>
    <property type="match status" value="1"/>
</dbReference>
<dbReference type="InterPro" id="IPR048466">
    <property type="entry name" value="DNA_pol3_delta-like_C"/>
</dbReference>
<dbReference type="Gene3D" id="3.40.50.300">
    <property type="entry name" value="P-loop containing nucleotide triphosphate hydrolases"/>
    <property type="match status" value="1"/>
</dbReference>
<keyword evidence="10" id="KW-1185">Reference proteome</keyword>
<reference evidence="9 10" key="2">
    <citation type="journal article" date="2020" name="Cell Rep.">
        <title>Acquisition and Adaptation of Ultra-small Parasitic Reduced Genome Bacteria to Mammalian Hosts.</title>
        <authorList>
            <person name="McLean J.S."/>
            <person name="Bor B."/>
            <person name="Kerns K.A."/>
            <person name="Liu Q."/>
            <person name="To T.T."/>
            <person name="Solden L."/>
            <person name="Hendrickson E.L."/>
            <person name="Wrighton K."/>
            <person name="Shi W."/>
            <person name="He X."/>
        </authorList>
    </citation>
    <scope>NUCLEOTIDE SEQUENCE [LARGE SCALE GENOMIC DNA]</scope>
    <source>
        <strain evidence="9 10">TM7_CMJM_G6_1_HOT_870</strain>
    </source>
</reference>
<gene>
    <name evidence="9" type="ORF">G6CMJM_00367</name>
</gene>
<evidence type="ECO:0000256" key="3">
    <source>
        <dbReference type="ARBA" id="ARBA00022695"/>
    </source>
</evidence>
<comment type="similarity">
    <text evidence="6">Belongs to the DNA polymerase HolA subunit family.</text>
</comment>
<dbReference type="SUPFAM" id="SSF52540">
    <property type="entry name" value="P-loop containing nucleoside triphosphate hydrolases"/>
    <property type="match status" value="1"/>
</dbReference>
<proteinExistence type="inferred from homology"/>
<evidence type="ECO:0000256" key="7">
    <source>
        <dbReference type="ARBA" id="ARBA00049244"/>
    </source>
</evidence>
<protein>
    <recommendedName>
        <fullName evidence="1">DNA-directed DNA polymerase</fullName>
        <ecNumber evidence="1">2.7.7.7</ecNumber>
    </recommendedName>
</protein>
<evidence type="ECO:0000256" key="4">
    <source>
        <dbReference type="ARBA" id="ARBA00022705"/>
    </source>
</evidence>
<accession>A0ABY0FHX2</accession>
<dbReference type="Proteomes" id="UP001190925">
    <property type="component" value="Unassembled WGS sequence"/>
</dbReference>
<dbReference type="EMBL" id="PRLK01000005">
    <property type="protein sequence ID" value="RYC72565.1"/>
    <property type="molecule type" value="Genomic_DNA"/>
</dbReference>
<sequence length="318" mass="36439">MKSRIIILYGDNSFEKLRELSKLKKDFENKGFTIENINSENIEEDQFISIISGASLFSEKKFIIAKDISLNNNIWSKIVPLLDRLSTDNYICIIEDSFDKRSKIYKELSNVATFKEFKSLSKKDHNNVIELARILAKNNGISLDMQTAKTLIDWVGYDEWKIKEAIEKLSLLGDINEENIKHFIPPSLESNTFNLLELTLKRDIHNLLSNINIIKNIEGNEGAYKLLGLLSTQFFQIISLKIGLDNNLSIKKIAKDIEANEWALNKIKPLIQYIDSNNTDFIIEKISQADKLIKRTSNPWDIIVATLSSIATINLEIQ</sequence>
<dbReference type="Pfam" id="PF21694">
    <property type="entry name" value="DNA_pol3_delta_C"/>
    <property type="match status" value="1"/>
</dbReference>
<organism evidence="9 10">
    <name type="scientific">Candidatus Nanogingivalis gingivitcus</name>
    <dbReference type="NCBI Taxonomy" id="2171992"/>
    <lineage>
        <taxon>Bacteria</taxon>
        <taxon>Candidatus Saccharimonadota</taxon>
        <taxon>Candidatus Nanosyncoccalia</taxon>
        <taxon>Candidatus Nanogingivales</taxon>
        <taxon>Candidatus Nanogingivalaceae</taxon>
        <taxon>Candidatus Nanogingivalis</taxon>
    </lineage>
</organism>
<comment type="caution">
    <text evidence="9">The sequence shown here is derived from an EMBL/GenBank/DDBJ whole genome shotgun (WGS) entry which is preliminary data.</text>
</comment>
<dbReference type="Gene3D" id="1.20.272.10">
    <property type="match status" value="1"/>
</dbReference>
<dbReference type="InterPro" id="IPR008921">
    <property type="entry name" value="DNA_pol3_clamp-load_cplx_C"/>
</dbReference>
<evidence type="ECO:0000256" key="5">
    <source>
        <dbReference type="ARBA" id="ARBA00022932"/>
    </source>
</evidence>
<evidence type="ECO:0000313" key="9">
    <source>
        <dbReference type="EMBL" id="RYC72565.1"/>
    </source>
</evidence>
<dbReference type="SUPFAM" id="SSF48019">
    <property type="entry name" value="post-AAA+ oligomerization domain-like"/>
    <property type="match status" value="1"/>
</dbReference>
<feature type="domain" description="DNA polymerase III delta subunit-like C-terminal" evidence="8">
    <location>
        <begin position="189"/>
        <end position="299"/>
    </location>
</feature>
<dbReference type="InterPro" id="IPR027417">
    <property type="entry name" value="P-loop_NTPase"/>
</dbReference>
<evidence type="ECO:0000256" key="6">
    <source>
        <dbReference type="ARBA" id="ARBA00034754"/>
    </source>
</evidence>
<keyword evidence="5" id="KW-0239">DNA-directed DNA polymerase</keyword>
<evidence type="ECO:0000256" key="2">
    <source>
        <dbReference type="ARBA" id="ARBA00022679"/>
    </source>
</evidence>
<keyword evidence="2" id="KW-0808">Transferase</keyword>
<dbReference type="EC" id="2.7.7.7" evidence="1"/>
<dbReference type="PANTHER" id="PTHR34388">
    <property type="entry name" value="DNA POLYMERASE III SUBUNIT DELTA"/>
    <property type="match status" value="1"/>
</dbReference>
<reference evidence="9 10" key="1">
    <citation type="journal article" date="2018" name="bioRxiv">
        <title>Evidence of independent acquisition and adaption of ultra-small bacteria to human hosts across the highly diverse yet reduced genomes of the phylum Saccharibacteria.</title>
        <authorList>
            <person name="McLean J.S."/>
            <person name="Bor B."/>
            <person name="To T.T."/>
            <person name="Liu Q."/>
            <person name="Kearns K.A."/>
            <person name="Solden L.M."/>
            <person name="Wrighton K.C."/>
            <person name="He X."/>
            <person name="Shi W."/>
        </authorList>
    </citation>
    <scope>NUCLEOTIDE SEQUENCE [LARGE SCALE GENOMIC DNA]</scope>
    <source>
        <strain evidence="9 10">TM7_CMJM_G6_1_HOT_870</strain>
    </source>
</reference>
<keyword evidence="4" id="KW-0235">DNA replication</keyword>
<evidence type="ECO:0000313" key="10">
    <source>
        <dbReference type="Proteomes" id="UP001190925"/>
    </source>
</evidence>
<dbReference type="RefSeq" id="WP_129718776.1">
    <property type="nucleotide sequence ID" value="NZ_PRLK01000005.1"/>
</dbReference>
<keyword evidence="3" id="KW-0548">Nucleotidyltransferase</keyword>